<dbReference type="GO" id="GO:0006508">
    <property type="term" value="P:proteolysis"/>
    <property type="evidence" value="ECO:0007669"/>
    <property type="project" value="InterPro"/>
</dbReference>
<dbReference type="PANTHER" id="PTHR33516">
    <property type="entry name" value="LEXA REPRESSOR"/>
    <property type="match status" value="1"/>
</dbReference>
<dbReference type="InterPro" id="IPR036390">
    <property type="entry name" value="WH_DNA-bd_sf"/>
</dbReference>
<dbReference type="GO" id="GO:0006281">
    <property type="term" value="P:DNA repair"/>
    <property type="evidence" value="ECO:0007669"/>
    <property type="project" value="UniProtKB-UniRule"/>
</dbReference>
<dbReference type="Gene3D" id="2.10.109.10">
    <property type="entry name" value="Umud Fragment, subunit A"/>
    <property type="match status" value="1"/>
</dbReference>
<dbReference type="FunFam" id="2.10.109.10:FF:000001">
    <property type="entry name" value="LexA repressor"/>
    <property type="match status" value="1"/>
</dbReference>
<evidence type="ECO:0000313" key="19">
    <source>
        <dbReference type="EMBL" id="QCC78087.1"/>
    </source>
</evidence>
<evidence type="ECO:0000256" key="9">
    <source>
        <dbReference type="ARBA" id="ARBA00023125"/>
    </source>
</evidence>
<dbReference type="RefSeq" id="WP_135833125.1">
    <property type="nucleotide sequence ID" value="NZ_BMCK01000003.1"/>
</dbReference>
<evidence type="ECO:0000256" key="14">
    <source>
        <dbReference type="RuleBase" id="RU003991"/>
    </source>
</evidence>
<dbReference type="InterPro" id="IPR015927">
    <property type="entry name" value="Peptidase_S24_S26A/B/C"/>
</dbReference>
<dbReference type="InterPro" id="IPR036388">
    <property type="entry name" value="WH-like_DNA-bd_sf"/>
</dbReference>
<evidence type="ECO:0000256" key="1">
    <source>
        <dbReference type="ARBA" id="ARBA00007484"/>
    </source>
</evidence>
<evidence type="ECO:0000256" key="2">
    <source>
        <dbReference type="ARBA" id="ARBA00011738"/>
    </source>
</evidence>
<evidence type="ECO:0000256" key="7">
    <source>
        <dbReference type="ARBA" id="ARBA00022813"/>
    </source>
</evidence>
<dbReference type="SUPFAM" id="SSF46785">
    <property type="entry name" value="Winged helix' DNA-binding domain"/>
    <property type="match status" value="1"/>
</dbReference>
<dbReference type="InterPro" id="IPR006197">
    <property type="entry name" value="Peptidase_S24_LexA"/>
</dbReference>
<dbReference type="Proteomes" id="UP000297025">
    <property type="component" value="Chromosome"/>
</dbReference>
<comment type="catalytic activity">
    <reaction evidence="13">
        <text>Hydrolysis of Ala-|-Gly bond in repressor LexA.</text>
        <dbReference type="EC" id="3.4.21.88"/>
    </reaction>
</comment>
<dbReference type="InterPro" id="IPR006199">
    <property type="entry name" value="LexA_DNA-bd_dom"/>
</dbReference>
<evidence type="ECO:0000313" key="18">
    <source>
        <dbReference type="EMBL" id="GGD22252.1"/>
    </source>
</evidence>
<keyword evidence="7 13" id="KW-0068">Autocatalytic cleavage</keyword>
<evidence type="ECO:0000256" key="3">
    <source>
        <dbReference type="ARBA" id="ARBA00022491"/>
    </source>
</evidence>
<evidence type="ECO:0000259" key="16">
    <source>
        <dbReference type="Pfam" id="PF00717"/>
    </source>
</evidence>
<feature type="site" description="Cleavage; by autolysis" evidence="13">
    <location>
        <begin position="131"/>
        <end position="132"/>
    </location>
</feature>
<keyword evidence="3 13" id="KW-0678">Repressor</keyword>
<dbReference type="GO" id="GO:0045892">
    <property type="term" value="P:negative regulation of DNA-templated transcription"/>
    <property type="evidence" value="ECO:0007669"/>
    <property type="project" value="UniProtKB-UniRule"/>
</dbReference>
<reference evidence="19" key="4">
    <citation type="submission" date="2019-03" db="EMBL/GenBank/DDBJ databases">
        <authorList>
            <person name="Huang Y."/>
        </authorList>
    </citation>
    <scope>NUCLEOTIDE SEQUENCE</scope>
    <source>
        <strain evidence="19">JCM 16608</strain>
    </source>
</reference>
<evidence type="ECO:0000313" key="20">
    <source>
        <dbReference type="Proteomes" id="UP000297025"/>
    </source>
</evidence>
<keyword evidence="11 13" id="KW-0234">DNA repair</keyword>
<dbReference type="FunFam" id="1.10.10.10:FF:000009">
    <property type="entry name" value="LexA repressor"/>
    <property type="match status" value="1"/>
</dbReference>
<keyword evidence="4 13" id="KW-0235">DNA replication</keyword>
<dbReference type="OrthoDB" id="9802364at2"/>
<reference evidence="18" key="5">
    <citation type="submission" date="2024-05" db="EMBL/GenBank/DDBJ databases">
        <authorList>
            <person name="Sun Q."/>
            <person name="Sedlacek I."/>
        </authorList>
    </citation>
    <scope>NUCLEOTIDE SEQUENCE</scope>
    <source>
        <strain evidence="18">CCM 7403</strain>
    </source>
</reference>
<dbReference type="GO" id="GO:0003677">
    <property type="term" value="F:DNA binding"/>
    <property type="evidence" value="ECO:0007669"/>
    <property type="project" value="UniProtKB-UniRule"/>
</dbReference>
<dbReference type="Gene3D" id="1.10.10.10">
    <property type="entry name" value="Winged helix-like DNA-binding domain superfamily/Winged helix DNA-binding domain"/>
    <property type="match status" value="1"/>
</dbReference>
<reference evidence="19 20" key="1">
    <citation type="journal article" date="2008" name="Int. J. Syst. Evol. Microbiol.">
        <title>Nocardioides daphniae sp. nov., isolated from Daphnia cucullata (Crustacea: Cladocera).</title>
        <authorList>
            <person name="Toth E.M."/>
            <person name="Keki Z."/>
            <person name="Homonnay Z.G."/>
            <person name="Borsodi A.K."/>
            <person name="Marialigeti K."/>
            <person name="Schumann P."/>
        </authorList>
    </citation>
    <scope>NUCLEOTIDE SEQUENCE [LARGE SCALE GENOMIC DNA]</scope>
    <source>
        <strain evidence="19 20">JCM 16608</strain>
    </source>
</reference>
<dbReference type="NCBIfam" id="TIGR00498">
    <property type="entry name" value="lexA"/>
    <property type="match status" value="1"/>
</dbReference>
<dbReference type="EMBL" id="BMCK01000003">
    <property type="protein sequence ID" value="GGD22252.1"/>
    <property type="molecule type" value="Genomic_DNA"/>
</dbReference>
<feature type="DNA-binding region" description="H-T-H motif" evidence="13">
    <location>
        <begin position="48"/>
        <end position="68"/>
    </location>
</feature>
<keyword evidence="5 13" id="KW-0227">DNA damage</keyword>
<gene>
    <name evidence="13 19" type="primary">lexA</name>
    <name evidence="19" type="ORF">E2C04_14465</name>
    <name evidence="18" type="ORF">GCM10007231_21700</name>
</gene>
<name>A0A4V1CWQ5_9ACTN</name>
<dbReference type="PANTHER" id="PTHR33516:SF2">
    <property type="entry name" value="LEXA REPRESSOR-RELATED"/>
    <property type="match status" value="1"/>
</dbReference>
<evidence type="ECO:0000256" key="13">
    <source>
        <dbReference type="HAMAP-Rule" id="MF_00015"/>
    </source>
</evidence>
<dbReference type="Pfam" id="PF00717">
    <property type="entry name" value="Peptidase_S24"/>
    <property type="match status" value="1"/>
</dbReference>
<evidence type="ECO:0000256" key="6">
    <source>
        <dbReference type="ARBA" id="ARBA00022801"/>
    </source>
</evidence>
<feature type="active site" description="For autocatalytic cleavage activity" evidence="13">
    <location>
        <position position="166"/>
    </location>
</feature>
<feature type="region of interest" description="Disordered" evidence="15">
    <location>
        <begin position="1"/>
        <end position="25"/>
    </location>
</feature>
<keyword evidence="10 13" id="KW-0804">Transcription</keyword>
<feature type="domain" description="Peptidase S24/S26A/S26B/S26C" evidence="16">
    <location>
        <begin position="124"/>
        <end position="235"/>
    </location>
</feature>
<dbReference type="GO" id="GO:0006260">
    <property type="term" value="P:DNA replication"/>
    <property type="evidence" value="ECO:0007669"/>
    <property type="project" value="UniProtKB-UniRule"/>
</dbReference>
<feature type="active site" description="For autocatalytic cleavage activity" evidence="13">
    <location>
        <position position="203"/>
    </location>
</feature>
<keyword evidence="8 13" id="KW-0805">Transcription regulation</keyword>
<dbReference type="InterPro" id="IPR036286">
    <property type="entry name" value="LexA/Signal_pep-like_sf"/>
</dbReference>
<evidence type="ECO:0000256" key="15">
    <source>
        <dbReference type="SAM" id="MobiDB-lite"/>
    </source>
</evidence>
<protein>
    <recommendedName>
        <fullName evidence="13">LexA repressor</fullName>
        <ecNumber evidence="13">3.4.21.88</ecNumber>
    </recommendedName>
</protein>
<dbReference type="AlphaFoldDB" id="A0A4V1CWQ5"/>
<dbReference type="EMBL" id="CP038462">
    <property type="protein sequence ID" value="QCC78087.1"/>
    <property type="molecule type" value="Genomic_DNA"/>
</dbReference>
<evidence type="ECO:0000256" key="11">
    <source>
        <dbReference type="ARBA" id="ARBA00023204"/>
    </source>
</evidence>
<dbReference type="KEGG" id="ndp:E2C04_14465"/>
<reference evidence="18" key="2">
    <citation type="journal article" date="2014" name="Int. J. Syst. Evol. Microbiol.">
        <title>Complete genome of a new Firmicutes species belonging to the dominant human colonic microbiota ('Ruminococcus bicirculans') reveals two chromosomes and a selective capacity to utilize plant glucans.</title>
        <authorList>
            <consortium name="NISC Comparative Sequencing Program"/>
            <person name="Wegmann U."/>
            <person name="Louis P."/>
            <person name="Goesmann A."/>
            <person name="Henrissat B."/>
            <person name="Duncan S.H."/>
            <person name="Flint H.J."/>
        </authorList>
    </citation>
    <scope>NUCLEOTIDE SEQUENCE</scope>
    <source>
        <strain evidence="18">CCM 7403</strain>
    </source>
</reference>
<dbReference type="Proteomes" id="UP000630594">
    <property type="component" value="Unassembled WGS sequence"/>
</dbReference>
<proteinExistence type="inferred from homology"/>
<dbReference type="InterPro" id="IPR050077">
    <property type="entry name" value="LexA_repressor"/>
</dbReference>
<dbReference type="GO" id="GO:0009432">
    <property type="term" value="P:SOS response"/>
    <property type="evidence" value="ECO:0007669"/>
    <property type="project" value="UniProtKB-UniRule"/>
</dbReference>
<evidence type="ECO:0000259" key="17">
    <source>
        <dbReference type="Pfam" id="PF01726"/>
    </source>
</evidence>
<dbReference type="InterPro" id="IPR006200">
    <property type="entry name" value="LexA"/>
</dbReference>
<dbReference type="PRINTS" id="PR00726">
    <property type="entry name" value="LEXASERPTASE"/>
</dbReference>
<dbReference type="GO" id="GO:0004252">
    <property type="term" value="F:serine-type endopeptidase activity"/>
    <property type="evidence" value="ECO:0007669"/>
    <property type="project" value="UniProtKB-UniRule"/>
</dbReference>
<comment type="subunit">
    <text evidence="2 13">Homodimer.</text>
</comment>
<dbReference type="InterPro" id="IPR039418">
    <property type="entry name" value="LexA-like"/>
</dbReference>
<evidence type="ECO:0000256" key="4">
    <source>
        <dbReference type="ARBA" id="ARBA00022705"/>
    </source>
</evidence>
<dbReference type="HAMAP" id="MF_00015">
    <property type="entry name" value="LexA"/>
    <property type="match status" value="1"/>
</dbReference>
<evidence type="ECO:0000256" key="12">
    <source>
        <dbReference type="ARBA" id="ARBA00023236"/>
    </source>
</evidence>
<keyword evidence="12 13" id="KW-0742">SOS response</keyword>
<evidence type="ECO:0000256" key="8">
    <source>
        <dbReference type="ARBA" id="ARBA00023015"/>
    </source>
</evidence>
<keyword evidence="6 13" id="KW-0378">Hydrolase</keyword>
<dbReference type="CDD" id="cd06529">
    <property type="entry name" value="S24_LexA-like"/>
    <property type="match status" value="1"/>
</dbReference>
<comment type="function">
    <text evidence="13">Represses a number of genes involved in the response to DNA damage (SOS response), including recA and lexA. In the presence of single-stranded DNA, RecA interacts with LexA causing an autocatalytic cleavage which disrupts the DNA-binding part of LexA, leading to derepression of the SOS regulon and eventually DNA repair.</text>
</comment>
<sequence length="242" mass="25459">MPKSSGDTGKVVSLPDGPPDATGLTARQQLVLTTIQEALETRGYPPSMREIGTAVGLTSSSSVAHQLKTLEEKGFLKRDPNRPRALQVFLPESMAASRAVSSADDSDFDPTDVGNAAPAAAYVPVVGRIAAGGPILAEQRVEDVFPLPKQLVGDGTLFLLEVSGDSMVDAAICNGDYVVIRQQPDAVNGDIVAAMIDGEATVKTFQRKGGQVWLLPHNDAYEPIDGTHATILGKVTAVLRSL</sequence>
<feature type="domain" description="LexA repressor DNA-binding" evidence="17">
    <location>
        <begin position="22"/>
        <end position="85"/>
    </location>
</feature>
<evidence type="ECO:0000256" key="10">
    <source>
        <dbReference type="ARBA" id="ARBA00023163"/>
    </source>
</evidence>
<evidence type="ECO:0000256" key="5">
    <source>
        <dbReference type="ARBA" id="ARBA00022763"/>
    </source>
</evidence>
<dbReference type="Pfam" id="PF01726">
    <property type="entry name" value="LexA_DNA_bind"/>
    <property type="match status" value="1"/>
</dbReference>
<dbReference type="SUPFAM" id="SSF51306">
    <property type="entry name" value="LexA/Signal peptidase"/>
    <property type="match status" value="1"/>
</dbReference>
<evidence type="ECO:0000313" key="21">
    <source>
        <dbReference type="Proteomes" id="UP000630594"/>
    </source>
</evidence>
<dbReference type="EC" id="3.4.21.88" evidence="13"/>
<comment type="similarity">
    <text evidence="1 13 14">Belongs to the peptidase S24 family.</text>
</comment>
<reference evidence="21" key="3">
    <citation type="journal article" date="2019" name="Int. J. Syst. Evol. Microbiol.">
        <title>The Global Catalogue of Microorganisms (GCM) 10K type strain sequencing project: providing services to taxonomists for standard genome sequencing and annotation.</title>
        <authorList>
            <consortium name="The Broad Institute Genomics Platform"/>
            <consortium name="The Broad Institute Genome Sequencing Center for Infectious Disease"/>
            <person name="Wu L."/>
            <person name="Ma J."/>
        </authorList>
    </citation>
    <scope>NUCLEOTIDE SEQUENCE [LARGE SCALE GENOMIC DNA]</scope>
    <source>
        <strain evidence="21">CCM 7403</strain>
    </source>
</reference>
<keyword evidence="9 13" id="KW-0238">DNA-binding</keyword>
<keyword evidence="21" id="KW-1185">Reference proteome</keyword>
<organism evidence="19 20">
    <name type="scientific">Nocardioides daphniae</name>
    <dbReference type="NCBI Taxonomy" id="402297"/>
    <lineage>
        <taxon>Bacteria</taxon>
        <taxon>Bacillati</taxon>
        <taxon>Actinomycetota</taxon>
        <taxon>Actinomycetes</taxon>
        <taxon>Propionibacteriales</taxon>
        <taxon>Nocardioidaceae</taxon>
        <taxon>Nocardioides</taxon>
    </lineage>
</organism>
<accession>A0A4V1CWQ5</accession>